<gene>
    <name evidence="1" type="ORF">AADEFJLK_03546</name>
</gene>
<proteinExistence type="predicted"/>
<dbReference type="EMBL" id="PGFZ01000009">
    <property type="protein sequence ID" value="POZ50651.1"/>
    <property type="molecule type" value="Genomic_DNA"/>
</dbReference>
<protein>
    <submittedName>
        <fullName evidence="1">Uncharacterized protein</fullName>
    </submittedName>
</protein>
<dbReference type="AlphaFoldDB" id="A0A2S5CIL8"/>
<sequence length="128" mass="14219">MDKENQNGIPDDTFLIEQVMERVKIALPPQFINAFDQFFPDFVIPDCELSDALSCIDPVPSESPLVGTAIPSGDSDSVCKQEDCKNPYRTGKPGSWLVPTDENCKNPLCLLCDGLVDVLRCNYERSFS</sequence>
<name>A0A2S5CIL8_9GAMM</name>
<dbReference type="Proteomes" id="UP000237423">
    <property type="component" value="Unassembled WGS sequence"/>
</dbReference>
<reference evidence="1 2" key="1">
    <citation type="submission" date="2017-11" db="EMBL/GenBank/DDBJ databases">
        <title>Draft Genome Sequence of Methylobacter psychrotolerans Sph1T, an Obligate Methanotroph from Low-Temperature Environments.</title>
        <authorList>
            <person name="Oshkin I.Y."/>
            <person name="Miroshnikov K."/>
            <person name="Belova S.E."/>
            <person name="Korzhenkov A."/>
            <person name="Toshchakov S.V."/>
            <person name="Dedysh S.N."/>
        </authorList>
    </citation>
    <scope>NUCLEOTIDE SEQUENCE [LARGE SCALE GENOMIC DNA]</scope>
    <source>
        <strain evidence="1 2">Sph1</strain>
    </source>
</reference>
<dbReference type="RefSeq" id="WP_103975196.1">
    <property type="nucleotide sequence ID" value="NZ_PGFZ01000009.1"/>
</dbReference>
<organism evidence="1 2">
    <name type="scientific">Methylovulum psychrotolerans</name>
    <dbReference type="NCBI Taxonomy" id="1704499"/>
    <lineage>
        <taxon>Bacteria</taxon>
        <taxon>Pseudomonadati</taxon>
        <taxon>Pseudomonadota</taxon>
        <taxon>Gammaproteobacteria</taxon>
        <taxon>Methylococcales</taxon>
        <taxon>Methylococcaceae</taxon>
        <taxon>Methylovulum</taxon>
    </lineage>
</organism>
<evidence type="ECO:0000313" key="1">
    <source>
        <dbReference type="EMBL" id="POZ50651.1"/>
    </source>
</evidence>
<evidence type="ECO:0000313" key="2">
    <source>
        <dbReference type="Proteomes" id="UP000237423"/>
    </source>
</evidence>
<comment type="caution">
    <text evidence="1">The sequence shown here is derived from an EMBL/GenBank/DDBJ whole genome shotgun (WGS) entry which is preliminary data.</text>
</comment>
<accession>A0A2S5CIL8</accession>